<sequence>MVNGPSFLSQTNFLTNGLDEAIPERLYSAEMKEKSNPENDISLTVTMTQNDFFENIINISNSYVKLIRVISFLYRFIHNCKTRCAKIKGPLTSQEVSYAENWLIRSLHEKEFPDEMRKLLADIMDMWLKTGKMHARDTENSFATIGDNESDVRIKKSEDDVDLPIRKKRKY</sequence>
<name>A0A8X6TXW5_NEPPI</name>
<dbReference type="Proteomes" id="UP000887013">
    <property type="component" value="Unassembled WGS sequence"/>
</dbReference>
<accession>A0A8X6TXW5</accession>
<reference evidence="1" key="1">
    <citation type="submission" date="2020-08" db="EMBL/GenBank/DDBJ databases">
        <title>Multicomponent nature underlies the extraordinary mechanical properties of spider dragline silk.</title>
        <authorList>
            <person name="Kono N."/>
            <person name="Nakamura H."/>
            <person name="Mori M."/>
            <person name="Yoshida Y."/>
            <person name="Ohtoshi R."/>
            <person name="Malay A.D."/>
            <person name="Moran D.A.P."/>
            <person name="Tomita M."/>
            <person name="Numata K."/>
            <person name="Arakawa K."/>
        </authorList>
    </citation>
    <scope>NUCLEOTIDE SEQUENCE</scope>
</reference>
<comment type="caution">
    <text evidence="1">The sequence shown here is derived from an EMBL/GenBank/DDBJ whole genome shotgun (WGS) entry which is preliminary data.</text>
</comment>
<evidence type="ECO:0000313" key="2">
    <source>
        <dbReference type="Proteomes" id="UP000887013"/>
    </source>
</evidence>
<gene>
    <name evidence="1" type="primary">AVEN_268405_1</name>
    <name evidence="1" type="ORF">NPIL_115821</name>
</gene>
<organism evidence="1 2">
    <name type="scientific">Nephila pilipes</name>
    <name type="common">Giant wood spider</name>
    <name type="synonym">Nephila maculata</name>
    <dbReference type="NCBI Taxonomy" id="299642"/>
    <lineage>
        <taxon>Eukaryota</taxon>
        <taxon>Metazoa</taxon>
        <taxon>Ecdysozoa</taxon>
        <taxon>Arthropoda</taxon>
        <taxon>Chelicerata</taxon>
        <taxon>Arachnida</taxon>
        <taxon>Araneae</taxon>
        <taxon>Araneomorphae</taxon>
        <taxon>Entelegynae</taxon>
        <taxon>Araneoidea</taxon>
        <taxon>Nephilidae</taxon>
        <taxon>Nephila</taxon>
    </lineage>
</organism>
<keyword evidence="2" id="KW-1185">Reference proteome</keyword>
<evidence type="ECO:0000313" key="1">
    <source>
        <dbReference type="EMBL" id="GFT58746.1"/>
    </source>
</evidence>
<dbReference type="AlphaFoldDB" id="A0A8X6TXW5"/>
<protein>
    <submittedName>
        <fullName evidence="1">Uncharacterized protein</fullName>
    </submittedName>
</protein>
<proteinExistence type="predicted"/>
<dbReference type="EMBL" id="BMAW01113775">
    <property type="protein sequence ID" value="GFT58746.1"/>
    <property type="molecule type" value="Genomic_DNA"/>
</dbReference>